<dbReference type="InterPro" id="IPR010044">
    <property type="entry name" value="MTAP"/>
</dbReference>
<proteinExistence type="predicted"/>
<dbReference type="Gene3D" id="3.40.50.1580">
    <property type="entry name" value="Nucleoside phosphorylase domain"/>
    <property type="match status" value="1"/>
</dbReference>
<gene>
    <name evidence="4" type="primary">mtaP</name>
    <name evidence="4" type="ORF">SIID45300_01589</name>
</gene>
<reference evidence="4 5" key="2">
    <citation type="submission" date="2024-09" db="EMBL/GenBank/DDBJ databases">
        <title>Draft genome sequence of Candidatus Magnetaquicoccaceae bacterium FCR-1.</title>
        <authorList>
            <person name="Shimoshige H."/>
            <person name="Shimamura S."/>
            <person name="Taoka A."/>
            <person name="Kobayashi H."/>
            <person name="Maekawa T."/>
        </authorList>
    </citation>
    <scope>NUCLEOTIDE SEQUENCE [LARGE SCALE GENOMIC DNA]</scope>
    <source>
        <strain evidence="4 5">FCR-1</strain>
    </source>
</reference>
<keyword evidence="5" id="KW-1185">Reference proteome</keyword>
<dbReference type="PANTHER" id="PTHR42679">
    <property type="entry name" value="S-METHYL-5'-THIOADENOSINE PHOSPHORYLASE"/>
    <property type="match status" value="1"/>
</dbReference>
<dbReference type="SUPFAM" id="SSF53167">
    <property type="entry name" value="Purine and uridine phosphorylases"/>
    <property type="match status" value="1"/>
</dbReference>
<dbReference type="InterPro" id="IPR000845">
    <property type="entry name" value="Nucleoside_phosphorylase_d"/>
</dbReference>
<evidence type="ECO:0000313" key="5">
    <source>
        <dbReference type="Proteomes" id="UP001628193"/>
    </source>
</evidence>
<dbReference type="CDD" id="cd09010">
    <property type="entry name" value="MTAP_SsMTAPII_like_MTIP"/>
    <property type="match status" value="1"/>
</dbReference>
<accession>A0ABQ0C8Q0</accession>
<dbReference type="Proteomes" id="UP001628193">
    <property type="component" value="Unassembled WGS sequence"/>
</dbReference>
<dbReference type="EC" id="2.4.2.44" evidence="4"/>
<dbReference type="InterPro" id="IPR035994">
    <property type="entry name" value="Nucleoside_phosphorylase_sf"/>
</dbReference>
<dbReference type="Pfam" id="PF01048">
    <property type="entry name" value="PNP_UDP_1"/>
    <property type="match status" value="1"/>
</dbReference>
<evidence type="ECO:0000256" key="1">
    <source>
        <dbReference type="ARBA" id="ARBA00022676"/>
    </source>
</evidence>
<evidence type="ECO:0000256" key="2">
    <source>
        <dbReference type="ARBA" id="ARBA00022679"/>
    </source>
</evidence>
<feature type="domain" description="Nucleoside phosphorylase" evidence="3">
    <location>
        <begin position="3"/>
        <end position="229"/>
    </location>
</feature>
<dbReference type="GO" id="GO:0016757">
    <property type="term" value="F:glycosyltransferase activity"/>
    <property type="evidence" value="ECO:0007669"/>
    <property type="project" value="UniProtKB-KW"/>
</dbReference>
<dbReference type="PANTHER" id="PTHR42679:SF2">
    <property type="entry name" value="S-METHYL-5'-THIOADENOSINE PHOSPHORYLASE"/>
    <property type="match status" value="1"/>
</dbReference>
<protein>
    <submittedName>
        <fullName evidence="4">S-methyl-5'-thioadenosine phosphorylase</fullName>
        <ecNumber evidence="4">2.4.2.44</ecNumber>
    </submittedName>
</protein>
<comment type="caution">
    <text evidence="4">The sequence shown here is derived from an EMBL/GenBank/DDBJ whole genome shotgun (WGS) entry which is preliminary data.</text>
</comment>
<keyword evidence="1 4" id="KW-0328">Glycosyltransferase</keyword>
<organism evidence="4 5">
    <name type="scientific">Candidatus Magnetaquiglobus chichijimensis</name>
    <dbReference type="NCBI Taxonomy" id="3141448"/>
    <lineage>
        <taxon>Bacteria</taxon>
        <taxon>Pseudomonadati</taxon>
        <taxon>Pseudomonadota</taxon>
        <taxon>Magnetococcia</taxon>
        <taxon>Magnetococcales</taxon>
        <taxon>Candidatus Magnetaquicoccaceae</taxon>
        <taxon>Candidatus Magnetaquiglobus</taxon>
    </lineage>
</organism>
<name>A0ABQ0C8Q0_9PROT</name>
<keyword evidence="2 4" id="KW-0808">Transferase</keyword>
<evidence type="ECO:0000313" key="4">
    <source>
        <dbReference type="EMBL" id="GAB0057265.1"/>
    </source>
</evidence>
<dbReference type="RefSeq" id="WP_420904964.1">
    <property type="nucleotide sequence ID" value="NZ_BAAFGK010000004.1"/>
</dbReference>
<evidence type="ECO:0000259" key="3">
    <source>
        <dbReference type="Pfam" id="PF01048"/>
    </source>
</evidence>
<dbReference type="EMBL" id="BAAFGK010000004">
    <property type="protein sequence ID" value="GAB0057265.1"/>
    <property type="molecule type" value="Genomic_DNA"/>
</dbReference>
<sequence>MTIALIGGTSLLESRRFQDAAPRRIQTPYGAVTLLEQDGLLFLQRHGLGTYLPPHLINHRANLSALHLAGVKKILAISSVGSLRREIPPGTFLVPNDFLAPWVNLSLFEDARGHQTPGFDAAWRQRLLNVWGQTDLPKPHDGGVYWQTRGPRFETPAEIRMFQSHAHVVGMTVASECILAADLKIPYAALCVVDNLANGLDDSPITFSAFKEQVKANEATLLLILETLLLSLAP</sequence>
<reference evidence="4 5" key="1">
    <citation type="submission" date="2024-05" db="EMBL/GenBank/DDBJ databases">
        <authorList>
            <consortium name="Candidatus Magnetaquicoccaceae bacterium FCR-1 genome sequencing consortium"/>
            <person name="Shimoshige H."/>
            <person name="Shimamura S."/>
            <person name="Taoka A."/>
            <person name="Kobayashi H."/>
            <person name="Maekawa T."/>
        </authorList>
    </citation>
    <scope>NUCLEOTIDE SEQUENCE [LARGE SCALE GENOMIC DNA]</scope>
    <source>
        <strain evidence="4 5">FCR-1</strain>
    </source>
</reference>